<evidence type="ECO:0000313" key="2">
    <source>
        <dbReference type="Proteomes" id="UP000054321"/>
    </source>
</evidence>
<dbReference type="AlphaFoldDB" id="A0A0C3DNL5"/>
<proteinExistence type="predicted"/>
<reference evidence="2" key="2">
    <citation type="submission" date="2015-01" db="EMBL/GenBank/DDBJ databases">
        <title>Evolutionary Origins and Diversification of the Mycorrhizal Mutualists.</title>
        <authorList>
            <consortium name="DOE Joint Genome Institute"/>
            <consortium name="Mycorrhizal Genomics Consortium"/>
            <person name="Kohler A."/>
            <person name="Kuo A."/>
            <person name="Nagy L.G."/>
            <person name="Floudas D."/>
            <person name="Copeland A."/>
            <person name="Barry K.W."/>
            <person name="Cichocki N."/>
            <person name="Veneault-Fourrey C."/>
            <person name="LaButti K."/>
            <person name="Lindquist E.A."/>
            <person name="Lipzen A."/>
            <person name="Lundell T."/>
            <person name="Morin E."/>
            <person name="Murat C."/>
            <person name="Riley R."/>
            <person name="Ohm R."/>
            <person name="Sun H."/>
            <person name="Tunlid A."/>
            <person name="Henrissat B."/>
            <person name="Grigoriev I.V."/>
            <person name="Hibbett D.S."/>
            <person name="Martin F."/>
        </authorList>
    </citation>
    <scope>NUCLEOTIDE SEQUENCE [LARGE SCALE GENOMIC DNA]</scope>
    <source>
        <strain evidence="2">Zn</strain>
    </source>
</reference>
<reference evidence="1 2" key="1">
    <citation type="submission" date="2014-04" db="EMBL/GenBank/DDBJ databases">
        <authorList>
            <consortium name="DOE Joint Genome Institute"/>
            <person name="Kuo A."/>
            <person name="Martino E."/>
            <person name="Perotto S."/>
            <person name="Kohler A."/>
            <person name="Nagy L.G."/>
            <person name="Floudas D."/>
            <person name="Copeland A."/>
            <person name="Barry K.W."/>
            <person name="Cichocki N."/>
            <person name="Veneault-Fourrey C."/>
            <person name="LaButti K."/>
            <person name="Lindquist E.A."/>
            <person name="Lipzen A."/>
            <person name="Lundell T."/>
            <person name="Morin E."/>
            <person name="Murat C."/>
            <person name="Sun H."/>
            <person name="Tunlid A."/>
            <person name="Henrissat B."/>
            <person name="Grigoriev I.V."/>
            <person name="Hibbett D.S."/>
            <person name="Martin F."/>
            <person name="Nordberg H.P."/>
            <person name="Cantor M.N."/>
            <person name="Hua S.X."/>
        </authorList>
    </citation>
    <scope>NUCLEOTIDE SEQUENCE [LARGE SCALE GENOMIC DNA]</scope>
    <source>
        <strain evidence="1 2">Zn</strain>
    </source>
</reference>
<dbReference type="EMBL" id="KN832873">
    <property type="protein sequence ID" value="KIN03608.1"/>
    <property type="molecule type" value="Genomic_DNA"/>
</dbReference>
<dbReference type="Proteomes" id="UP000054321">
    <property type="component" value="Unassembled WGS sequence"/>
</dbReference>
<gene>
    <name evidence="1" type="ORF">OIDMADRAFT_51564</name>
</gene>
<protein>
    <submittedName>
        <fullName evidence="1">Uncharacterized protein</fullName>
    </submittedName>
</protein>
<dbReference type="InParanoid" id="A0A0C3DNL5"/>
<organism evidence="1 2">
    <name type="scientific">Oidiodendron maius (strain Zn)</name>
    <dbReference type="NCBI Taxonomy" id="913774"/>
    <lineage>
        <taxon>Eukaryota</taxon>
        <taxon>Fungi</taxon>
        <taxon>Dikarya</taxon>
        <taxon>Ascomycota</taxon>
        <taxon>Pezizomycotina</taxon>
        <taxon>Leotiomycetes</taxon>
        <taxon>Leotiomycetes incertae sedis</taxon>
        <taxon>Myxotrichaceae</taxon>
        <taxon>Oidiodendron</taxon>
    </lineage>
</organism>
<sequence>MEISSIKLPTTTEIRYVQPRTPFRSFPTVPTPITTIRELYFRKQAYPVPVPMSPPQTEYPLPRSLKRLERGLPFPSVLDREKTIPTDAASRGVWTPLHKIDLLSDIDESPYVEIREGFGCPIQVGAIAGARQSPARGLFSAFQKSLVA</sequence>
<accession>A0A0C3DNL5</accession>
<name>A0A0C3DNL5_OIDMZ</name>
<dbReference type="HOGENOM" id="CLU_1759344_0_0_1"/>
<keyword evidence="2" id="KW-1185">Reference proteome</keyword>
<evidence type="ECO:0000313" key="1">
    <source>
        <dbReference type="EMBL" id="KIN03608.1"/>
    </source>
</evidence>